<sequence length="282" mass="30720">MYKMFHFLKNISSNRLKHYQSQNGDCIYQKMHQIVKLFGIGMTSKNNHKPTKSVTSNSTTVRPPATPPPPKTDTQRLGLHCWLCSSWTSLSPPERQGKGSVKEGAGEGVAEAAAVEEVDCFLVRVTVLVRAEGKDTVREKATERSAEAGVAVEEAVVEVGEEQEGSDLDSELEAAQDLEKAVEAEAAGEEEEEEAEDPEEEMDQDTARDTVAEVDMEVEAAEEAVEEEEAAAVVAEVPQGMAPGLVLDTDRGTDPDVEDGKKKCRHESKCWTEIISSVTIVS</sequence>
<feature type="region of interest" description="Disordered" evidence="1">
    <location>
        <begin position="46"/>
        <end position="74"/>
    </location>
</feature>
<dbReference type="AlphaFoldDB" id="A0A9I9DKT3"/>
<reference evidence="2" key="1">
    <citation type="submission" date="2023-03" db="UniProtKB">
        <authorList>
            <consortium name="EnsemblPlants"/>
        </authorList>
    </citation>
    <scope>IDENTIFICATION</scope>
</reference>
<feature type="compositionally biased region" description="Acidic residues" evidence="1">
    <location>
        <begin position="186"/>
        <end position="204"/>
    </location>
</feature>
<organism evidence="2">
    <name type="scientific">Cucumis melo</name>
    <name type="common">Muskmelon</name>
    <dbReference type="NCBI Taxonomy" id="3656"/>
    <lineage>
        <taxon>Eukaryota</taxon>
        <taxon>Viridiplantae</taxon>
        <taxon>Streptophyta</taxon>
        <taxon>Embryophyta</taxon>
        <taxon>Tracheophyta</taxon>
        <taxon>Spermatophyta</taxon>
        <taxon>Magnoliopsida</taxon>
        <taxon>eudicotyledons</taxon>
        <taxon>Gunneridae</taxon>
        <taxon>Pentapetalae</taxon>
        <taxon>rosids</taxon>
        <taxon>fabids</taxon>
        <taxon>Cucurbitales</taxon>
        <taxon>Cucurbitaceae</taxon>
        <taxon>Benincaseae</taxon>
        <taxon>Cucumis</taxon>
    </lineage>
</organism>
<protein>
    <submittedName>
        <fullName evidence="2">Uncharacterized protein</fullName>
    </submittedName>
</protein>
<dbReference type="EnsemblPlants" id="MELO3C019850.2.1">
    <property type="protein sequence ID" value="MELO3C019850.2.1"/>
    <property type="gene ID" value="MELO3C019850.2"/>
</dbReference>
<evidence type="ECO:0000256" key="1">
    <source>
        <dbReference type="SAM" id="MobiDB-lite"/>
    </source>
</evidence>
<accession>A0A9I9DKT3</accession>
<evidence type="ECO:0000313" key="2">
    <source>
        <dbReference type="EnsemblPlants" id="MELO3C019850.2.1"/>
    </source>
</evidence>
<feature type="compositionally biased region" description="Acidic residues" evidence="1">
    <location>
        <begin position="155"/>
        <end position="176"/>
    </location>
</feature>
<dbReference type="Gramene" id="MELO3C019850.2.1">
    <property type="protein sequence ID" value="MELO3C019850.2.1"/>
    <property type="gene ID" value="MELO3C019850.2"/>
</dbReference>
<name>A0A9I9DKT3_CUCME</name>
<proteinExistence type="predicted"/>
<feature type="region of interest" description="Disordered" evidence="1">
    <location>
        <begin position="152"/>
        <end position="209"/>
    </location>
</feature>